<sequence length="440" mass="49313">MHLACCRWSPLLAGLLIRDLAATTLRMAPIKGPSLQDSNLGGLRAADIARQFADLSRKSAEECRNGLLQSANELLCSRINKSEQPLQTQHFTAAGSPRRDISDEKGNANREFFANTEQLVTGRHNPIEEGSPPLVEESLHTSSELDVEHAPTKVLNSHRTFEMPLSLTPETDHRPSTSSGSAAMTSGTSPQTDEDNFILRTANDVLDNFIQNPELYLQAQQKEDHMIHDYPKKVREFLSGEHNLKEGTPQTALGKKSQQALVDFSQILDQILSTRIGHLLTSDDHEKLQADQILQTAGLQSDFHKIAEKVTHISEKILRETGEAGVFHQEPMATFGNFIAKFYHAFFDSLAKRRERGKMIADQQHGLQVQLASSGDAIREVRKRLDNDWIHDMITDESHRGNSESHLDDSESYYSDFDELSDADSDLDGSHFMDIDWPHI</sequence>
<reference evidence="4" key="2">
    <citation type="journal article" date="2018" name="BMC Genomics">
        <title>Genomic insights into host adaptation between the wheat stripe rust pathogen (Puccinia striiformis f. sp. tritici) and the barley stripe rust pathogen (Puccinia striiformis f. sp. hordei).</title>
        <authorList>
            <person name="Xia C."/>
            <person name="Wang M."/>
            <person name="Yin C."/>
            <person name="Cornejo O.E."/>
            <person name="Hulbert S.H."/>
            <person name="Chen X."/>
        </authorList>
    </citation>
    <scope>NUCLEOTIDE SEQUENCE [LARGE SCALE GENOMIC DNA]</scope>
    <source>
        <strain evidence="4">93TX-2</strain>
    </source>
</reference>
<keyword evidence="4" id="KW-1185">Reference proteome</keyword>
<dbReference type="VEuPathDB" id="FungiDB:PSTT_12164"/>
<proteinExistence type="predicted"/>
<evidence type="ECO:0000313" key="4">
    <source>
        <dbReference type="Proteomes" id="UP000238274"/>
    </source>
</evidence>
<dbReference type="AlphaFoldDB" id="A0A2S4UWX3"/>
<name>A0A2S4UWX3_9BASI</name>
<protein>
    <submittedName>
        <fullName evidence="3">Uncharacterized protein</fullName>
    </submittedName>
</protein>
<reference evidence="4" key="3">
    <citation type="journal article" date="2018" name="Mol. Plant Microbe Interact.">
        <title>Genome sequence resources for the wheat stripe rust pathogen (Puccinia striiformis f. sp. tritici) and the barley stripe rust pathogen (Puccinia striiformis f. sp. hordei).</title>
        <authorList>
            <person name="Xia C."/>
            <person name="Wang M."/>
            <person name="Yin C."/>
            <person name="Cornejo O.E."/>
            <person name="Hulbert S.H."/>
            <person name="Chen X."/>
        </authorList>
    </citation>
    <scope>NUCLEOTIDE SEQUENCE [LARGE SCALE GENOMIC DNA]</scope>
    <source>
        <strain evidence="4">93TX-2</strain>
    </source>
</reference>
<evidence type="ECO:0000256" key="1">
    <source>
        <dbReference type="SAM" id="MobiDB-lite"/>
    </source>
</evidence>
<dbReference type="EMBL" id="PKSM01000226">
    <property type="protein sequence ID" value="POW01740.1"/>
    <property type="molecule type" value="Genomic_DNA"/>
</dbReference>
<organism evidence="3 4">
    <name type="scientific">Puccinia striiformis</name>
    <dbReference type="NCBI Taxonomy" id="27350"/>
    <lineage>
        <taxon>Eukaryota</taxon>
        <taxon>Fungi</taxon>
        <taxon>Dikarya</taxon>
        <taxon>Basidiomycota</taxon>
        <taxon>Pucciniomycotina</taxon>
        <taxon>Pucciniomycetes</taxon>
        <taxon>Pucciniales</taxon>
        <taxon>Pucciniaceae</taxon>
        <taxon>Puccinia</taxon>
    </lineage>
</organism>
<feature type="signal peptide" evidence="2">
    <location>
        <begin position="1"/>
        <end position="21"/>
    </location>
</feature>
<gene>
    <name evidence="3" type="ORF">PSHT_12407</name>
</gene>
<dbReference type="Proteomes" id="UP000238274">
    <property type="component" value="Unassembled WGS sequence"/>
</dbReference>
<evidence type="ECO:0000313" key="3">
    <source>
        <dbReference type="EMBL" id="POW01740.1"/>
    </source>
</evidence>
<comment type="caution">
    <text evidence="3">The sequence shown here is derived from an EMBL/GenBank/DDBJ whole genome shotgun (WGS) entry which is preliminary data.</text>
</comment>
<feature type="compositionally biased region" description="Low complexity" evidence="1">
    <location>
        <begin position="176"/>
        <end position="189"/>
    </location>
</feature>
<keyword evidence="2" id="KW-0732">Signal</keyword>
<reference evidence="3 4" key="1">
    <citation type="submission" date="2017-12" db="EMBL/GenBank/DDBJ databases">
        <title>Gene loss provides genomic basis for host adaptation in cereal stripe rust fungi.</title>
        <authorList>
            <person name="Xia C."/>
        </authorList>
    </citation>
    <scope>NUCLEOTIDE SEQUENCE [LARGE SCALE GENOMIC DNA]</scope>
    <source>
        <strain evidence="3 4">93TX-2</strain>
    </source>
</reference>
<accession>A0A2S4UWX3</accession>
<feature type="region of interest" description="Disordered" evidence="1">
    <location>
        <begin position="121"/>
        <end position="194"/>
    </location>
</feature>
<dbReference type="VEuPathDB" id="FungiDB:PSHT_12407"/>
<feature type="chain" id="PRO_5015448495" evidence="2">
    <location>
        <begin position="22"/>
        <end position="440"/>
    </location>
</feature>
<evidence type="ECO:0000256" key="2">
    <source>
        <dbReference type="SAM" id="SignalP"/>
    </source>
</evidence>